<name>A0A2N9H8E4_FAGSY</name>
<dbReference type="SUPFAM" id="SSF81383">
    <property type="entry name" value="F-box domain"/>
    <property type="match status" value="1"/>
</dbReference>
<feature type="transmembrane region" description="Helical" evidence="1">
    <location>
        <begin position="820"/>
        <end position="847"/>
    </location>
</feature>
<dbReference type="InterPro" id="IPR001810">
    <property type="entry name" value="F-box_dom"/>
</dbReference>
<dbReference type="Pfam" id="PF00646">
    <property type="entry name" value="F-box"/>
    <property type="match status" value="1"/>
</dbReference>
<dbReference type="PANTHER" id="PTHR31672:SF13">
    <property type="entry name" value="F-BOX PROTEIN CPR30-LIKE"/>
    <property type="match status" value="1"/>
</dbReference>
<gene>
    <name evidence="3" type="ORF">FSB_LOCUS36020</name>
</gene>
<accession>A0A2N9H8E4</accession>
<dbReference type="InterPro" id="IPR036047">
    <property type="entry name" value="F-box-like_dom_sf"/>
</dbReference>
<dbReference type="PROSITE" id="PS50181">
    <property type="entry name" value="FBOX"/>
    <property type="match status" value="1"/>
</dbReference>
<dbReference type="Pfam" id="PF07734">
    <property type="entry name" value="FBA_1"/>
    <property type="match status" value="1"/>
</dbReference>
<sequence length="905" mass="103928">MSPPTKKPKLWSEHVPNELVYDILTQLPVKSLIRFRCVSKSCNSIISNPNFIKTNFNFNRTKSLSNNNNHNGYLHYTPVTVQDSSSCKELCTVVCNSDQTLTHVSRFEIPFVDECIFGFCNGMVCLASADARLSHLIYLWNPSIRKFKMLNATPLTPRRDCIALGLAYHSQNNDFKILRIVCREPSAEAEIYTLSTDSWRKVVISEESEPEPNIGSIFEINEKPCLFFNGALHSIAYSENHYFILSFDVNDERFRNIMLPPLNYLVEMFPEFDELVVFKEMLALIVIGKDVDEITGICHIWVMKEYGVVESWTKICVSLDSVNNFYGCNDNGALLIKNATGLVLFDPSSLNENVLAIEDTNWVRYTTNSMESLVLLDGTQDSTPSAVDHLEANGAFPSNILWSTGMQCSSRGYGGLMKTGTTDQDKMLTQGVAVDGLKVFLVYRGPTGSVPWTAVGFVFLELLKSALMEKFQSKDFRPAKRPTPFPSSSALFIMVLMPFMRDGSDEHLMLDDGLKQLRSNKIGVNWFPYLQTLLPKFHDVEEQGPPECWAVVVVALEWWLPWQPRFLGLFNPCVIFLVISFITHHSWRRRRLFLWLGLVVNRWVICGGPLGGVEDQFLPLFWSTMDHVFRNYIAHFCYGRSNKIGVNWFPYLQTLLPKFHDVEEQGPPECWAVVVVALEWWLPWQPRFLGLFNPCVIFLVISFITHHSWRRRRLFLWLGLVVNRWVICGGPLGGVEDQFLPLFWSTMDHVFRNYIAHFCYGRSNKIGVNWFPYLQTVLPKFHDVEEQGPPECWAVVVIALECPPRPVGKENDQQVFHHCWFQLILILGCHGRFLGLFSPCIIFLVISFITHHSWRRRRLFLWLGLVVNRWVICGGPLGGVEDQFLPLFWSAVDHVFRNYIAHLVG</sequence>
<dbReference type="SMART" id="SM00256">
    <property type="entry name" value="FBOX"/>
    <property type="match status" value="1"/>
</dbReference>
<dbReference type="CDD" id="cd22157">
    <property type="entry name" value="F-box_AtFBW1-like"/>
    <property type="match status" value="1"/>
</dbReference>
<feature type="transmembrane region" description="Helical" evidence="1">
    <location>
        <begin position="566"/>
        <end position="585"/>
    </location>
</feature>
<feature type="transmembrane region" description="Helical" evidence="1">
    <location>
        <begin position="859"/>
        <end position="880"/>
    </location>
</feature>
<evidence type="ECO:0000259" key="2">
    <source>
        <dbReference type="PROSITE" id="PS50181"/>
    </source>
</evidence>
<organism evidence="3">
    <name type="scientific">Fagus sylvatica</name>
    <name type="common">Beechnut</name>
    <dbReference type="NCBI Taxonomy" id="28930"/>
    <lineage>
        <taxon>Eukaryota</taxon>
        <taxon>Viridiplantae</taxon>
        <taxon>Streptophyta</taxon>
        <taxon>Embryophyta</taxon>
        <taxon>Tracheophyta</taxon>
        <taxon>Spermatophyta</taxon>
        <taxon>Magnoliopsida</taxon>
        <taxon>eudicotyledons</taxon>
        <taxon>Gunneridae</taxon>
        <taxon>Pentapetalae</taxon>
        <taxon>rosids</taxon>
        <taxon>fabids</taxon>
        <taxon>Fagales</taxon>
        <taxon>Fagaceae</taxon>
        <taxon>Fagus</taxon>
    </lineage>
</organism>
<feature type="transmembrane region" description="Helical" evidence="1">
    <location>
        <begin position="688"/>
        <end position="707"/>
    </location>
</feature>
<keyword evidence="1" id="KW-0812">Transmembrane</keyword>
<dbReference type="InterPro" id="IPR017451">
    <property type="entry name" value="F-box-assoc_interact_dom"/>
</dbReference>
<dbReference type="PANTHER" id="PTHR31672">
    <property type="entry name" value="BNACNNG10540D PROTEIN"/>
    <property type="match status" value="1"/>
</dbReference>
<dbReference type="AlphaFoldDB" id="A0A2N9H8E4"/>
<keyword evidence="1" id="KW-0472">Membrane</keyword>
<dbReference type="InterPro" id="IPR050796">
    <property type="entry name" value="SCF_F-box_component"/>
</dbReference>
<feature type="transmembrane region" description="Helical" evidence="1">
    <location>
        <begin position="714"/>
        <end position="735"/>
    </location>
</feature>
<dbReference type="InterPro" id="IPR006527">
    <property type="entry name" value="F-box-assoc_dom_typ1"/>
</dbReference>
<dbReference type="NCBIfam" id="TIGR01640">
    <property type="entry name" value="F_box_assoc_1"/>
    <property type="match status" value="1"/>
</dbReference>
<evidence type="ECO:0000313" key="3">
    <source>
        <dbReference type="EMBL" id="SPD08138.1"/>
    </source>
</evidence>
<keyword evidence="1" id="KW-1133">Transmembrane helix</keyword>
<feature type="domain" description="F-box" evidence="2">
    <location>
        <begin position="9"/>
        <end position="61"/>
    </location>
</feature>
<protein>
    <recommendedName>
        <fullName evidence="2">F-box domain-containing protein</fullName>
    </recommendedName>
</protein>
<reference evidence="3" key="1">
    <citation type="submission" date="2018-02" db="EMBL/GenBank/DDBJ databases">
        <authorList>
            <person name="Cohen D.B."/>
            <person name="Kent A.D."/>
        </authorList>
    </citation>
    <scope>NUCLEOTIDE SEQUENCE</scope>
</reference>
<evidence type="ECO:0000256" key="1">
    <source>
        <dbReference type="SAM" id="Phobius"/>
    </source>
</evidence>
<dbReference type="EMBL" id="OIVN01003004">
    <property type="protein sequence ID" value="SPD08138.1"/>
    <property type="molecule type" value="Genomic_DNA"/>
</dbReference>
<proteinExistence type="predicted"/>
<feature type="transmembrane region" description="Helical" evidence="1">
    <location>
        <begin position="592"/>
        <end position="613"/>
    </location>
</feature>